<keyword evidence="1" id="KW-0732">Signal</keyword>
<feature type="chain" id="PRO_5003447371" description="Secreted protein" evidence="1">
    <location>
        <begin position="19"/>
        <end position="206"/>
    </location>
</feature>
<evidence type="ECO:0000256" key="1">
    <source>
        <dbReference type="SAM" id="SignalP"/>
    </source>
</evidence>
<evidence type="ECO:0000313" key="2">
    <source>
        <dbReference type="EMBL" id="AEO32208.1"/>
    </source>
</evidence>
<accession>G3MFE0</accession>
<reference evidence="2" key="1">
    <citation type="journal article" date="2011" name="PLoS ONE">
        <title>A deep insight into the sialotranscriptome of the gulf coast tick, Amblyomma maculatum.</title>
        <authorList>
            <person name="Karim S."/>
            <person name="Singh P."/>
            <person name="Ribeiro J.M."/>
        </authorList>
    </citation>
    <scope>NUCLEOTIDE SEQUENCE</scope>
    <source>
        <tissue evidence="2">Salivary gland</tissue>
    </source>
</reference>
<feature type="non-terminal residue" evidence="2">
    <location>
        <position position="206"/>
    </location>
</feature>
<organism evidence="2">
    <name type="scientific">Amblyomma maculatum</name>
    <name type="common">Gulf Coast tick</name>
    <dbReference type="NCBI Taxonomy" id="34609"/>
    <lineage>
        <taxon>Eukaryota</taxon>
        <taxon>Metazoa</taxon>
        <taxon>Ecdysozoa</taxon>
        <taxon>Arthropoda</taxon>
        <taxon>Chelicerata</taxon>
        <taxon>Arachnida</taxon>
        <taxon>Acari</taxon>
        <taxon>Parasitiformes</taxon>
        <taxon>Ixodida</taxon>
        <taxon>Ixodoidea</taxon>
        <taxon>Ixodidae</taxon>
        <taxon>Amblyomminae</taxon>
        <taxon>Amblyomma</taxon>
    </lineage>
</organism>
<dbReference type="AlphaFoldDB" id="G3MFE0"/>
<protein>
    <recommendedName>
        <fullName evidence="3">Secreted protein</fullName>
    </recommendedName>
</protein>
<evidence type="ECO:0008006" key="3">
    <source>
        <dbReference type="Google" id="ProtNLM"/>
    </source>
</evidence>
<sequence length="206" mass="23944">MPPRQLLFVYWMVFGARGVNLPKQLPLCEGGRRMDGWTFFSRNLSFIMMVRNYDPPGGIQDSLCVKAPFNATVRDHVVNKTFTYRNLSSTYKLDDMGPSSVTFWPIAKMKMTFRMDSIKHKFNFVNSTMIYRSYGYELPPPSWRFEYVRKRCAVVSLYASANKIPGQYHSTPNGKPLCEVWINVKQNAASEHILVRETNWTCCYAY</sequence>
<dbReference type="EMBL" id="JO840591">
    <property type="protein sequence ID" value="AEO32208.1"/>
    <property type="molecule type" value="mRNA"/>
</dbReference>
<proteinExistence type="evidence at transcript level"/>
<feature type="signal peptide" evidence="1">
    <location>
        <begin position="1"/>
        <end position="18"/>
    </location>
</feature>
<name>G3MFE0_AMBMU</name>